<dbReference type="GO" id="GO:0009358">
    <property type="term" value="C:polyphosphate kinase complex"/>
    <property type="evidence" value="ECO:0007669"/>
    <property type="project" value="InterPro"/>
</dbReference>
<evidence type="ECO:0000259" key="8">
    <source>
        <dbReference type="Pfam" id="PF02503"/>
    </source>
</evidence>
<dbReference type="SUPFAM" id="SSF143724">
    <property type="entry name" value="PHP14-like"/>
    <property type="match status" value="1"/>
</dbReference>
<keyword evidence="5 6" id="KW-0067">ATP-binding</keyword>
<dbReference type="Gene3D" id="3.30.1840.10">
    <property type="entry name" value="Polyphosphate kinase middle domain"/>
    <property type="match status" value="1"/>
</dbReference>
<keyword evidence="2 6" id="KW-0808">Transferase</keyword>
<keyword evidence="6" id="KW-0479">Metal-binding</keyword>
<comment type="function">
    <text evidence="6 7">Catalyzes the reversible transfer of the terminal phosphate of ATP to form a long-chain polyphosphate (polyP).</text>
</comment>
<accession>A0A545T4L7</accession>
<dbReference type="NCBIfam" id="NF003918">
    <property type="entry name" value="PRK05443.1-2"/>
    <property type="match status" value="1"/>
</dbReference>
<dbReference type="InterPro" id="IPR041108">
    <property type="entry name" value="PP_kinase_C_1"/>
</dbReference>
<feature type="binding site" evidence="6">
    <location>
        <position position="489"/>
    </location>
    <ligand>
        <name>ATP</name>
        <dbReference type="ChEBI" id="CHEBI:30616"/>
    </ligand>
</feature>
<keyword evidence="1 6" id="KW-0597">Phosphoprotein</keyword>
<dbReference type="InterPro" id="IPR003414">
    <property type="entry name" value="PP_kinase"/>
</dbReference>
<evidence type="ECO:0000256" key="5">
    <source>
        <dbReference type="ARBA" id="ARBA00022840"/>
    </source>
</evidence>
<dbReference type="CDD" id="cd09168">
    <property type="entry name" value="PLDc_PaPPK1_C2_like"/>
    <property type="match status" value="1"/>
</dbReference>
<feature type="binding site" evidence="6">
    <location>
        <position position="613"/>
    </location>
    <ligand>
        <name>ATP</name>
        <dbReference type="ChEBI" id="CHEBI:30616"/>
    </ligand>
</feature>
<dbReference type="GO" id="GO:0008976">
    <property type="term" value="F:polyphosphate kinase activity"/>
    <property type="evidence" value="ECO:0007669"/>
    <property type="project" value="UniProtKB-UniRule"/>
</dbReference>
<dbReference type="HAMAP" id="MF_00347">
    <property type="entry name" value="Polyphosphate_kinase"/>
    <property type="match status" value="1"/>
</dbReference>
<dbReference type="InterPro" id="IPR025198">
    <property type="entry name" value="PPK_N_dom"/>
</dbReference>
<evidence type="ECO:0000256" key="6">
    <source>
        <dbReference type="HAMAP-Rule" id="MF_00347"/>
    </source>
</evidence>
<dbReference type="Pfam" id="PF13089">
    <property type="entry name" value="PP_kinase_N"/>
    <property type="match status" value="1"/>
</dbReference>
<evidence type="ECO:0000259" key="11">
    <source>
        <dbReference type="Pfam" id="PF17941"/>
    </source>
</evidence>
<dbReference type="SUPFAM" id="SSF140356">
    <property type="entry name" value="PPK N-terminal domain-like"/>
    <property type="match status" value="1"/>
</dbReference>
<keyword evidence="4 6" id="KW-0418">Kinase</keyword>
<dbReference type="InterPro" id="IPR024953">
    <property type="entry name" value="PP_kinase_middle"/>
</dbReference>
<comment type="PTM">
    <text evidence="6 7">An intermediate of this reaction is the autophosphorylated ppk in which a phosphate is covalently linked to a histidine residue through a N-P bond.</text>
</comment>
<feature type="binding site" evidence="6">
    <location>
        <position position="585"/>
    </location>
    <ligand>
        <name>ATP</name>
        <dbReference type="ChEBI" id="CHEBI:30616"/>
    </ligand>
</feature>
<dbReference type="SUPFAM" id="SSF56024">
    <property type="entry name" value="Phospholipase D/nuclease"/>
    <property type="match status" value="2"/>
</dbReference>
<dbReference type="GO" id="GO:0046872">
    <property type="term" value="F:metal ion binding"/>
    <property type="evidence" value="ECO:0007669"/>
    <property type="project" value="UniProtKB-KW"/>
</dbReference>
<dbReference type="Proteomes" id="UP000317839">
    <property type="component" value="Unassembled WGS sequence"/>
</dbReference>
<comment type="caution">
    <text evidence="12">The sequence shown here is derived from an EMBL/GenBank/DDBJ whole genome shotgun (WGS) entry which is preliminary data.</text>
</comment>
<dbReference type="InterPro" id="IPR036832">
    <property type="entry name" value="PPK_N_dom_sf"/>
</dbReference>
<proteinExistence type="inferred from homology"/>
<feature type="domain" description="Polyphosphate kinase C-terminal" evidence="10">
    <location>
        <begin position="527"/>
        <end position="693"/>
    </location>
</feature>
<evidence type="ECO:0000256" key="4">
    <source>
        <dbReference type="ARBA" id="ARBA00022777"/>
    </source>
</evidence>
<gene>
    <name evidence="12" type="primary">ppk1</name>
    <name evidence="6" type="synonym">ppk</name>
    <name evidence="12" type="ORF">FLL45_18275</name>
</gene>
<feature type="binding site" evidence="6">
    <location>
        <position position="426"/>
    </location>
    <ligand>
        <name>Mg(2+)</name>
        <dbReference type="ChEBI" id="CHEBI:18420"/>
    </ligand>
</feature>
<organism evidence="12 13">
    <name type="scientific">Aliikangiella marina</name>
    <dbReference type="NCBI Taxonomy" id="1712262"/>
    <lineage>
        <taxon>Bacteria</taxon>
        <taxon>Pseudomonadati</taxon>
        <taxon>Pseudomonadota</taxon>
        <taxon>Gammaproteobacteria</taxon>
        <taxon>Oceanospirillales</taxon>
        <taxon>Pleioneaceae</taxon>
        <taxon>Aliikangiella</taxon>
    </lineage>
</organism>
<dbReference type="EMBL" id="VIKR01000005">
    <property type="protein sequence ID" value="TQV72167.1"/>
    <property type="molecule type" value="Genomic_DNA"/>
</dbReference>
<dbReference type="AlphaFoldDB" id="A0A545T4L7"/>
<sequence>MSDKKQTQTEASSPSEDKLITEFDNNCFINREVSHMLFNARVLEQSLDQRHPLLERLKFLLIFSSNMDEFFEVRIAKLKRQVLFGREIFGPDGLSPRATLRKLSEMCHAYVQKQYQILNDVLLPQLEKEDIYFIKREDWTKPQKEWIKGYFEKEVAPIISPIALDPSHPFPKLVNKSLNFIVTLKGKDAFGRESRMAIVPAPRSLPRLIKLPSDDENTRDEFVFLSAIIHEYVSHFFHGMKATGCYQFRVTRNSDLDVNEEEMEDIAAEVKGKLLNRRYGNAVRLEVVENCPQHIKDFLLEKYELTEKDLYETNGPVNLQRMFSVFGMLEKPQLEYPEFSPELPSSLDSTSNLFDSIKAQDYLLLHPYSSFNPVLDLLRQAANDPNVMSIKQTLYRVGHDSEIVNILVEAARRGKEVTVVVELRARFDEQENLWLASRLQEAGAVVCYGVVGYKTHAKMMMILRKEDGEYCRYIHLGTGNYHARNARLYTDYSLFSADKNLCEDVHNIFQQLTGMGKTLPMNSVFNAPFTLKKKILRLIDGEIEAAKSGKSARIIFKANSITEKEVIKRLYIASQAGVKIDLIIRGICVLRPGMPGISENITVQSIIGRFLEHTRAFYFENAENKVYASSADLMDRNLKNRVEVCFPILSPKLRDRVINDLMMFIEDEGQSWILDQHGDYRLITDKPNQKFVQQILLDKHCETAKAE</sequence>
<feature type="domain" description="Polyphosphate kinase middle" evidence="8">
    <location>
        <begin position="143"/>
        <end position="324"/>
    </location>
</feature>
<dbReference type="InterPro" id="IPR036830">
    <property type="entry name" value="PP_kinase_middle_dom_sf"/>
</dbReference>
<dbReference type="GO" id="GO:0006799">
    <property type="term" value="P:polyphosphate biosynthetic process"/>
    <property type="evidence" value="ECO:0007669"/>
    <property type="project" value="UniProtKB-UniRule"/>
</dbReference>
<dbReference type="Pfam" id="PF13090">
    <property type="entry name" value="PP_kinase_C"/>
    <property type="match status" value="1"/>
</dbReference>
<name>A0A545T4L7_9GAMM</name>
<dbReference type="InterPro" id="IPR025200">
    <property type="entry name" value="PPK_C_dom2"/>
</dbReference>
<evidence type="ECO:0000256" key="3">
    <source>
        <dbReference type="ARBA" id="ARBA00022741"/>
    </source>
</evidence>
<reference evidence="12 13" key="1">
    <citation type="submission" date="2019-06" db="EMBL/GenBank/DDBJ databases">
        <title>Draft genome of Aliikangiella marina GYP-15.</title>
        <authorList>
            <person name="Wang G."/>
        </authorList>
    </citation>
    <scope>NUCLEOTIDE SEQUENCE [LARGE SCALE GENOMIC DNA]</scope>
    <source>
        <strain evidence="12 13">GYP-15</strain>
    </source>
</reference>
<comment type="cofactor">
    <cofactor evidence="6">
        <name>Mg(2+)</name>
        <dbReference type="ChEBI" id="CHEBI:18420"/>
    </cofactor>
</comment>
<dbReference type="PANTHER" id="PTHR30218">
    <property type="entry name" value="POLYPHOSPHATE KINASE"/>
    <property type="match status" value="1"/>
</dbReference>
<keyword evidence="3 6" id="KW-0547">Nucleotide-binding</keyword>
<dbReference type="GO" id="GO:0005524">
    <property type="term" value="F:ATP binding"/>
    <property type="evidence" value="ECO:0007669"/>
    <property type="project" value="UniProtKB-KW"/>
</dbReference>
<evidence type="ECO:0000259" key="9">
    <source>
        <dbReference type="Pfam" id="PF13089"/>
    </source>
</evidence>
<feature type="domain" description="Polyphosphate kinase N-terminal" evidence="9">
    <location>
        <begin position="28"/>
        <end position="133"/>
    </location>
</feature>
<keyword evidence="13" id="KW-1185">Reference proteome</keyword>
<comment type="catalytic activity">
    <reaction evidence="6 7">
        <text>[phosphate](n) + ATP = [phosphate](n+1) + ADP</text>
        <dbReference type="Rhea" id="RHEA:19573"/>
        <dbReference type="Rhea" id="RHEA-COMP:9859"/>
        <dbReference type="Rhea" id="RHEA-COMP:14280"/>
        <dbReference type="ChEBI" id="CHEBI:16838"/>
        <dbReference type="ChEBI" id="CHEBI:30616"/>
        <dbReference type="ChEBI" id="CHEBI:456216"/>
        <dbReference type="EC" id="2.7.4.1"/>
    </reaction>
</comment>
<comment type="similarity">
    <text evidence="6 7">Belongs to the polyphosphate kinase 1 (PPK1) family.</text>
</comment>
<evidence type="ECO:0000256" key="2">
    <source>
        <dbReference type="ARBA" id="ARBA00022679"/>
    </source>
</evidence>
<dbReference type="Pfam" id="PF17941">
    <property type="entry name" value="PP_kinase_C_1"/>
    <property type="match status" value="1"/>
</dbReference>
<dbReference type="Gene3D" id="3.30.870.10">
    <property type="entry name" value="Endonuclease Chain A"/>
    <property type="match status" value="2"/>
</dbReference>
<feature type="domain" description="Polyphosphate kinase C-terminal" evidence="11">
    <location>
        <begin position="352"/>
        <end position="516"/>
    </location>
</feature>
<evidence type="ECO:0000256" key="1">
    <source>
        <dbReference type="ARBA" id="ARBA00022553"/>
    </source>
</evidence>
<dbReference type="NCBIfam" id="NF003921">
    <property type="entry name" value="PRK05443.2-2"/>
    <property type="match status" value="1"/>
</dbReference>
<evidence type="ECO:0000256" key="7">
    <source>
        <dbReference type="RuleBase" id="RU003800"/>
    </source>
</evidence>
<dbReference type="NCBIfam" id="NF003917">
    <property type="entry name" value="PRK05443.1-1"/>
    <property type="match status" value="1"/>
</dbReference>
<dbReference type="EC" id="2.7.4.1" evidence="6 7"/>
<feature type="binding site" evidence="6">
    <location>
        <position position="66"/>
    </location>
    <ligand>
        <name>ATP</name>
        <dbReference type="ChEBI" id="CHEBI:30616"/>
    </ligand>
</feature>
<evidence type="ECO:0000313" key="13">
    <source>
        <dbReference type="Proteomes" id="UP000317839"/>
    </source>
</evidence>
<dbReference type="Pfam" id="PF02503">
    <property type="entry name" value="PP_kinase"/>
    <property type="match status" value="1"/>
</dbReference>
<dbReference type="RefSeq" id="WP_142943497.1">
    <property type="nucleotide sequence ID" value="NZ_VIKR01000005.1"/>
</dbReference>
<dbReference type="OrthoDB" id="9761456at2"/>
<feature type="active site" description="Phosphohistidine intermediate" evidence="6">
    <location>
        <position position="456"/>
    </location>
</feature>
<dbReference type="PIRSF" id="PIRSF015589">
    <property type="entry name" value="PP_kinase"/>
    <property type="match status" value="1"/>
</dbReference>
<protein>
    <recommendedName>
        <fullName evidence="6 7">Polyphosphate kinase</fullName>
        <ecNumber evidence="6 7">2.7.4.1</ecNumber>
    </recommendedName>
    <alternativeName>
        <fullName evidence="6">ATP-polyphosphate phosphotransferase</fullName>
    </alternativeName>
    <alternativeName>
        <fullName evidence="6">Polyphosphoric acid kinase</fullName>
    </alternativeName>
</protein>
<dbReference type="Gene3D" id="1.20.58.310">
    <property type="entry name" value="Polyphosphate kinase N-terminal domain"/>
    <property type="match status" value="1"/>
</dbReference>
<evidence type="ECO:0000313" key="12">
    <source>
        <dbReference type="EMBL" id="TQV72167.1"/>
    </source>
</evidence>
<feature type="binding site" evidence="6">
    <location>
        <position position="396"/>
    </location>
    <ligand>
        <name>Mg(2+)</name>
        <dbReference type="ChEBI" id="CHEBI:18420"/>
    </ligand>
</feature>
<keyword evidence="6" id="KW-0460">Magnesium</keyword>
<dbReference type="PANTHER" id="PTHR30218:SF0">
    <property type="entry name" value="POLYPHOSPHATE KINASE"/>
    <property type="match status" value="1"/>
</dbReference>
<evidence type="ECO:0000259" key="10">
    <source>
        <dbReference type="Pfam" id="PF13090"/>
    </source>
</evidence>
<dbReference type="NCBIfam" id="TIGR03705">
    <property type="entry name" value="poly_P_kin"/>
    <property type="match status" value="1"/>
</dbReference>